<protein>
    <submittedName>
        <fullName evidence="1">Uncharacterized protein</fullName>
    </submittedName>
</protein>
<proteinExistence type="predicted"/>
<gene>
    <name evidence="1" type="ORF">BV22DRAFT_137584</name>
</gene>
<name>A0ACB8BVC5_9AGAM</name>
<organism evidence="1 2">
    <name type="scientific">Leucogyrophana mollusca</name>
    <dbReference type="NCBI Taxonomy" id="85980"/>
    <lineage>
        <taxon>Eukaryota</taxon>
        <taxon>Fungi</taxon>
        <taxon>Dikarya</taxon>
        <taxon>Basidiomycota</taxon>
        <taxon>Agaricomycotina</taxon>
        <taxon>Agaricomycetes</taxon>
        <taxon>Agaricomycetidae</taxon>
        <taxon>Boletales</taxon>
        <taxon>Boletales incertae sedis</taxon>
        <taxon>Leucogyrophana</taxon>
    </lineage>
</organism>
<evidence type="ECO:0000313" key="2">
    <source>
        <dbReference type="Proteomes" id="UP000790709"/>
    </source>
</evidence>
<comment type="caution">
    <text evidence="1">The sequence shown here is derived from an EMBL/GenBank/DDBJ whole genome shotgun (WGS) entry which is preliminary data.</text>
</comment>
<keyword evidence="2" id="KW-1185">Reference proteome</keyword>
<sequence>MRVISCLFDAALNPRLSRYCAPSIPAQPSPHLLKSRSFPRQVTPFVRLIGIPVLGVDTTTHLTSGKRDLTTQFQNPVLYSSPERHRDPGRMIRSPGAKAIRRSPSDLDMSTQTPLPPTRGPQTGMKRSRGKKGGTTQIQAVVRNLKMESQPTKAVLISSDAPDMLRPRYHLPHPWCSNPLRYRTRAFCHVLSQLSFLLAVHNHNIGRPHPRSPRYRGDPNVGFDAYTSEARCLLMPVSIPARRRRVRSEPSLFEFTDRLAPPASRELLVSKLSVRSEMTIYTQKTPRNRYSCSRESVRRLVPAFRCRARR</sequence>
<evidence type="ECO:0000313" key="1">
    <source>
        <dbReference type="EMBL" id="KAH7929238.1"/>
    </source>
</evidence>
<accession>A0ACB8BVC5</accession>
<reference evidence="1" key="1">
    <citation type="journal article" date="2021" name="New Phytol.">
        <title>Evolutionary innovations through gain and loss of genes in the ectomycorrhizal Boletales.</title>
        <authorList>
            <person name="Wu G."/>
            <person name="Miyauchi S."/>
            <person name="Morin E."/>
            <person name="Kuo A."/>
            <person name="Drula E."/>
            <person name="Varga T."/>
            <person name="Kohler A."/>
            <person name="Feng B."/>
            <person name="Cao Y."/>
            <person name="Lipzen A."/>
            <person name="Daum C."/>
            <person name="Hundley H."/>
            <person name="Pangilinan J."/>
            <person name="Johnson J."/>
            <person name="Barry K."/>
            <person name="LaButti K."/>
            <person name="Ng V."/>
            <person name="Ahrendt S."/>
            <person name="Min B."/>
            <person name="Choi I.G."/>
            <person name="Park H."/>
            <person name="Plett J.M."/>
            <person name="Magnuson J."/>
            <person name="Spatafora J.W."/>
            <person name="Nagy L.G."/>
            <person name="Henrissat B."/>
            <person name="Grigoriev I.V."/>
            <person name="Yang Z.L."/>
            <person name="Xu J."/>
            <person name="Martin F.M."/>
        </authorList>
    </citation>
    <scope>NUCLEOTIDE SEQUENCE</scope>
    <source>
        <strain evidence="1">KUC20120723A-06</strain>
    </source>
</reference>
<dbReference type="Proteomes" id="UP000790709">
    <property type="component" value="Unassembled WGS sequence"/>
</dbReference>
<dbReference type="EMBL" id="MU266343">
    <property type="protein sequence ID" value="KAH7929238.1"/>
    <property type="molecule type" value="Genomic_DNA"/>
</dbReference>